<feature type="domain" description="DUF4183" evidence="1">
    <location>
        <begin position="43"/>
        <end position="113"/>
    </location>
</feature>
<sequence length="126" mass="13778">MSRKIIKLAVTSDTQVSVVPSISCFFHEITENLHQGTDFKIEASQFLDDSGKNAESLPHLNPNNSYFNVYVNGIVQMADNFAYTAGEGDIGNLIISVPEESFIPAGTPVIIEVVNFKPVIHTTYGT</sequence>
<dbReference type="RefSeq" id="WP_154309707.1">
    <property type="nucleotide sequence ID" value="NZ_WKKI01000072.1"/>
</dbReference>
<evidence type="ECO:0000313" key="3">
    <source>
        <dbReference type="Proteomes" id="UP000448867"/>
    </source>
</evidence>
<reference evidence="2 3" key="1">
    <citation type="submission" date="2019-11" db="EMBL/GenBank/DDBJ databases">
        <title>Bacillus lacus genome.</title>
        <authorList>
            <person name="Allen C.J."/>
            <person name="Newman J.D."/>
        </authorList>
    </citation>
    <scope>NUCLEOTIDE SEQUENCE [LARGE SCALE GENOMIC DNA]</scope>
    <source>
        <strain evidence="2 3">KCTC 33946</strain>
    </source>
</reference>
<dbReference type="Pfam" id="PF13799">
    <property type="entry name" value="DUF4183"/>
    <property type="match status" value="1"/>
</dbReference>
<proteinExistence type="predicted"/>
<organism evidence="2 3">
    <name type="scientific">Metabacillus lacus</name>
    <dbReference type="NCBI Taxonomy" id="1983721"/>
    <lineage>
        <taxon>Bacteria</taxon>
        <taxon>Bacillati</taxon>
        <taxon>Bacillota</taxon>
        <taxon>Bacilli</taxon>
        <taxon>Bacillales</taxon>
        <taxon>Bacillaceae</taxon>
        <taxon>Metabacillus</taxon>
    </lineage>
</organism>
<dbReference type="EMBL" id="WKKI01000072">
    <property type="protein sequence ID" value="MRX74254.1"/>
    <property type="molecule type" value="Genomic_DNA"/>
</dbReference>
<comment type="caution">
    <text evidence="2">The sequence shown here is derived from an EMBL/GenBank/DDBJ whole genome shotgun (WGS) entry which is preliminary data.</text>
</comment>
<accession>A0A7X2M1F3</accession>
<evidence type="ECO:0000313" key="2">
    <source>
        <dbReference type="EMBL" id="MRX74254.1"/>
    </source>
</evidence>
<dbReference type="Proteomes" id="UP000448867">
    <property type="component" value="Unassembled WGS sequence"/>
</dbReference>
<protein>
    <submittedName>
        <fullName evidence="2">DUF4183 domain-containing protein</fullName>
    </submittedName>
</protein>
<keyword evidence="3" id="KW-1185">Reference proteome</keyword>
<dbReference type="AlphaFoldDB" id="A0A7X2M1F3"/>
<gene>
    <name evidence="2" type="ORF">GJU40_19215</name>
</gene>
<name>A0A7X2M1F3_9BACI</name>
<dbReference type="InterPro" id="IPR025237">
    <property type="entry name" value="DUF4183"/>
</dbReference>
<evidence type="ECO:0000259" key="1">
    <source>
        <dbReference type="Pfam" id="PF13799"/>
    </source>
</evidence>
<dbReference type="OrthoDB" id="2623159at2"/>